<dbReference type="AlphaFoldDB" id="A0A8J6E055"/>
<feature type="region of interest" description="Disordered" evidence="1">
    <location>
        <begin position="353"/>
        <end position="401"/>
    </location>
</feature>
<evidence type="ECO:0000313" key="3">
    <source>
        <dbReference type="Proteomes" id="UP000717585"/>
    </source>
</evidence>
<reference evidence="2" key="1">
    <citation type="submission" date="2021-05" db="EMBL/GenBank/DDBJ databases">
        <title>A free-living protist that lacks canonical eukaryotic 1 DNA replication and segregation systems.</title>
        <authorList>
            <person name="Salas-Leiva D.E."/>
            <person name="Tromer E.C."/>
            <person name="Curtis B.A."/>
            <person name="Jerlstrom-Hultqvist J."/>
            <person name="Kolisko M."/>
            <person name="Yi Z."/>
            <person name="Salas-Leiva J.S."/>
            <person name="Gallot-Lavallee L."/>
            <person name="Kops G.J.P.L."/>
            <person name="Archibald J.M."/>
            <person name="Simpson A.G.B."/>
            <person name="Roger A.J."/>
        </authorList>
    </citation>
    <scope>NUCLEOTIDE SEQUENCE</scope>
    <source>
        <strain evidence="2">BICM</strain>
    </source>
</reference>
<proteinExistence type="predicted"/>
<evidence type="ECO:0000256" key="1">
    <source>
        <dbReference type="SAM" id="MobiDB-lite"/>
    </source>
</evidence>
<sequence>MGNVVSQDGFMRRYILEEYERQVETAESINVAELMLMESPDHVKIDWKHWGILYCLDEDRDGRFELHNFFNLVEYYNIVSEEFNQRNAIPFVQACCSLLMWKSLVSSGGREHFVDWFSRLFVQIGGVESFADVPGVAFLPPSTVHHMFDILDIEDAFGIDYESFFRQCQTVGEEAGLIPLCVEEIDEHVPVLVAKQLALHMINGFINLAAEVEVGSTGIPDYPTTYAVGDIPLPKPRVLALNLTEKAEETRQQKLNMSGSFNMSATFSTSMRSQASTAAPSAPSVSRRRSMAETTPQRAKPSPSTGGRRPSLHVSPKPSPAAFTPEKKPAPKRRPSVARAAVPMLPVSSVVVPEGSSLPLPSPQRRPPNTDTGSRRTRDSTLAQPLERRPATRASRHASTRMTGVDFGPVRRANTVMGFRSGVPVIPEQHALTTSSAASLAARMAESAGQGAGSKIPRATPAKFRPGFIGNATAKFTELSLG</sequence>
<gene>
    <name evidence="2" type="ORF">J8273_6464</name>
</gene>
<accession>A0A8J6E055</accession>
<dbReference type="Proteomes" id="UP000717585">
    <property type="component" value="Unassembled WGS sequence"/>
</dbReference>
<keyword evidence="3" id="KW-1185">Reference proteome</keyword>
<feature type="compositionally biased region" description="Polar residues" evidence="1">
    <location>
        <begin position="292"/>
        <end position="305"/>
    </location>
</feature>
<evidence type="ECO:0000313" key="2">
    <source>
        <dbReference type="EMBL" id="KAG9391688.1"/>
    </source>
</evidence>
<organism evidence="2 3">
    <name type="scientific">Carpediemonas membranifera</name>
    <dbReference type="NCBI Taxonomy" id="201153"/>
    <lineage>
        <taxon>Eukaryota</taxon>
        <taxon>Metamonada</taxon>
        <taxon>Carpediemonas-like organisms</taxon>
        <taxon>Carpediemonas</taxon>
    </lineage>
</organism>
<dbReference type="EMBL" id="JAHDYR010000053">
    <property type="protein sequence ID" value="KAG9391688.1"/>
    <property type="molecule type" value="Genomic_DNA"/>
</dbReference>
<comment type="caution">
    <text evidence="2">The sequence shown here is derived from an EMBL/GenBank/DDBJ whole genome shotgun (WGS) entry which is preliminary data.</text>
</comment>
<name>A0A8J6E055_9EUKA</name>
<protein>
    <submittedName>
        <fullName evidence="2">Uncharacterized protein</fullName>
    </submittedName>
</protein>
<dbReference type="OrthoDB" id="10257659at2759"/>
<feature type="compositionally biased region" description="Low complexity" evidence="1">
    <location>
        <begin position="272"/>
        <end position="285"/>
    </location>
</feature>
<feature type="region of interest" description="Disordered" evidence="1">
    <location>
        <begin position="268"/>
        <end position="338"/>
    </location>
</feature>